<protein>
    <submittedName>
        <fullName evidence="1">Uncharacterized protein</fullName>
    </submittedName>
</protein>
<dbReference type="EMBL" id="KY555070">
    <property type="protein sequence ID" value="ASD49412.1"/>
    <property type="molecule type" value="Genomic_DNA"/>
</dbReference>
<accession>A0A1Z3MNP9</accession>
<geneLocation type="plasmid" evidence="1">
    <name>pAsa9</name>
</geneLocation>
<evidence type="ECO:0000313" key="1">
    <source>
        <dbReference type="EMBL" id="ASD49412.1"/>
    </source>
</evidence>
<reference evidence="1" key="1">
    <citation type="submission" date="2017-01" db="EMBL/GenBank/DDBJ databases">
        <title>Plasmid composition in Aeromonas salmonicida subsp. salmonicida 01-B526 unravels unsuspected type three secretion system loss patterns.</title>
        <authorList>
            <person name="Tanaka K.H."/>
            <person name="Vincent A.T."/>
            <person name="Emond-Rheault J.-G."/>
            <person name="Adamczuk M."/>
            <person name="Frenette M."/>
            <person name="Charette S.J."/>
        </authorList>
    </citation>
    <scope>NUCLEOTIDE SEQUENCE</scope>
    <source>
        <strain evidence="1">01-B526</strain>
        <plasmid evidence="1">pAsa9</plasmid>
    </source>
</reference>
<keyword evidence="1" id="KW-0614">Plasmid</keyword>
<dbReference type="AlphaFoldDB" id="A0A1Z3MNP9"/>
<proteinExistence type="predicted"/>
<sequence length="48" mass="5627">MNDRKGALAYLDSSERDRLWTGFQEGIQKLWAVSFEHGYNFGHPIRTK</sequence>
<organism evidence="1">
    <name type="scientific">Aeromonas salmonicida subsp. salmonicida</name>
    <dbReference type="NCBI Taxonomy" id="29491"/>
    <lineage>
        <taxon>Bacteria</taxon>
        <taxon>Pseudomonadati</taxon>
        <taxon>Pseudomonadota</taxon>
        <taxon>Gammaproteobacteria</taxon>
        <taxon>Aeromonadales</taxon>
        <taxon>Aeromonadaceae</taxon>
        <taxon>Aeromonas</taxon>
    </lineage>
</organism>
<name>A0A1Z3MNP9_AERSS</name>